<dbReference type="Proteomes" id="UP000557566">
    <property type="component" value="Unassembled WGS sequence"/>
</dbReference>
<dbReference type="OrthoDB" id="2159623at2759"/>
<name>A0A8H4PVG1_9HYPO</name>
<keyword evidence="2" id="KW-1185">Reference proteome</keyword>
<accession>A0A8H4PVG1</accession>
<dbReference type="SUPFAM" id="SSF52540">
    <property type="entry name" value="P-loop containing nucleoside triphosphate hydrolases"/>
    <property type="match status" value="1"/>
</dbReference>
<protein>
    <submittedName>
        <fullName evidence="1">Uncharacterized protein</fullName>
    </submittedName>
</protein>
<dbReference type="InterPro" id="IPR027417">
    <property type="entry name" value="P-loop_NTPase"/>
</dbReference>
<gene>
    <name evidence="1" type="ORF">G6O67_002843</name>
</gene>
<proteinExistence type="predicted"/>
<dbReference type="EMBL" id="JAAVMX010000003">
    <property type="protein sequence ID" value="KAF4511003.1"/>
    <property type="molecule type" value="Genomic_DNA"/>
</dbReference>
<reference evidence="1 2" key="1">
    <citation type="journal article" date="2020" name="Genome Biol. Evol.">
        <title>A new high-quality draft genome assembly of the Chinese cordyceps Ophiocordyceps sinensis.</title>
        <authorList>
            <person name="Shu R."/>
            <person name="Zhang J."/>
            <person name="Meng Q."/>
            <person name="Zhang H."/>
            <person name="Zhou G."/>
            <person name="Li M."/>
            <person name="Wu P."/>
            <person name="Zhao Y."/>
            <person name="Chen C."/>
            <person name="Qin Q."/>
        </authorList>
    </citation>
    <scope>NUCLEOTIDE SEQUENCE [LARGE SCALE GENOMIC DNA]</scope>
    <source>
        <strain evidence="1 2">IOZ07</strain>
    </source>
</reference>
<evidence type="ECO:0000313" key="2">
    <source>
        <dbReference type="Proteomes" id="UP000557566"/>
    </source>
</evidence>
<organism evidence="1 2">
    <name type="scientific">Ophiocordyceps sinensis</name>
    <dbReference type="NCBI Taxonomy" id="72228"/>
    <lineage>
        <taxon>Eukaryota</taxon>
        <taxon>Fungi</taxon>
        <taxon>Dikarya</taxon>
        <taxon>Ascomycota</taxon>
        <taxon>Pezizomycotina</taxon>
        <taxon>Sordariomycetes</taxon>
        <taxon>Hypocreomycetidae</taxon>
        <taxon>Hypocreales</taxon>
        <taxon>Ophiocordycipitaceae</taxon>
        <taxon>Ophiocordyceps</taxon>
    </lineage>
</organism>
<evidence type="ECO:0000313" key="1">
    <source>
        <dbReference type="EMBL" id="KAF4511003.1"/>
    </source>
</evidence>
<dbReference type="Gene3D" id="3.40.50.300">
    <property type="entry name" value="P-loop containing nucleotide triphosphate hydrolases"/>
    <property type="match status" value="1"/>
</dbReference>
<sequence length="346" mass="38371">MGDLVYRKDVKWDKPAVVLPGSEKWGLIDRHIIRNGLAVDLCGQQMLFLDVSNYWISLVSKTAALRVAQIVGNENASVNYVQSYEPYYDKISKACSANSAPFVPVSACIGTERLTIEIDRERKELRFDTVEPFPVHRVKRIPSFVYGLCYQPTDHIHLPSTYTFPGIGVILEFLRPLFPDVRSLITYLWLIGNAARDPIARPRCALLCGPGGSGKSTALRAATAALSGATKLIPDNILTRDFNGLEDKVAQVVVKSRLVTCYELDLDNRTINMSMFKNVTGGDYVKVGEFMAKAVCSFFIATNGLPNVVKQPEFMSDALSRRMDAPPTPSHISGQLDHDSLWLSVL</sequence>
<dbReference type="AlphaFoldDB" id="A0A8H4PVG1"/>
<comment type="caution">
    <text evidence="1">The sequence shown here is derived from an EMBL/GenBank/DDBJ whole genome shotgun (WGS) entry which is preliminary data.</text>
</comment>